<accession>A0AAP0J168</accession>
<organism evidence="1 2">
    <name type="scientific">Stephania cephalantha</name>
    <dbReference type="NCBI Taxonomy" id="152367"/>
    <lineage>
        <taxon>Eukaryota</taxon>
        <taxon>Viridiplantae</taxon>
        <taxon>Streptophyta</taxon>
        <taxon>Embryophyta</taxon>
        <taxon>Tracheophyta</taxon>
        <taxon>Spermatophyta</taxon>
        <taxon>Magnoliopsida</taxon>
        <taxon>Ranunculales</taxon>
        <taxon>Menispermaceae</taxon>
        <taxon>Menispermoideae</taxon>
        <taxon>Cissampelideae</taxon>
        <taxon>Stephania</taxon>
    </lineage>
</organism>
<reference evidence="1 2" key="1">
    <citation type="submission" date="2024-01" db="EMBL/GenBank/DDBJ databases">
        <title>Genome assemblies of Stephania.</title>
        <authorList>
            <person name="Yang L."/>
        </authorList>
    </citation>
    <scope>NUCLEOTIDE SEQUENCE [LARGE SCALE GENOMIC DNA]</scope>
    <source>
        <strain evidence="1">JXDWG</strain>
        <tissue evidence="1">Leaf</tissue>
    </source>
</reference>
<dbReference type="Proteomes" id="UP001419268">
    <property type="component" value="Unassembled WGS sequence"/>
</dbReference>
<proteinExistence type="predicted"/>
<name>A0AAP0J168_9MAGN</name>
<comment type="caution">
    <text evidence="1">The sequence shown here is derived from an EMBL/GenBank/DDBJ whole genome shotgun (WGS) entry which is preliminary data.</text>
</comment>
<sequence>MGHPKYASALQFNFRRVVRAYIDGKLSSTIESIIEEKLWHRFFFFVKYVALMFLTPKKKV</sequence>
<evidence type="ECO:0000313" key="2">
    <source>
        <dbReference type="Proteomes" id="UP001419268"/>
    </source>
</evidence>
<dbReference type="AlphaFoldDB" id="A0AAP0J168"/>
<gene>
    <name evidence="1" type="ORF">Scep_014543</name>
</gene>
<keyword evidence="2" id="KW-1185">Reference proteome</keyword>
<dbReference type="EMBL" id="JBBNAG010000006">
    <property type="protein sequence ID" value="KAK9125697.1"/>
    <property type="molecule type" value="Genomic_DNA"/>
</dbReference>
<evidence type="ECO:0000313" key="1">
    <source>
        <dbReference type="EMBL" id="KAK9125697.1"/>
    </source>
</evidence>
<protein>
    <submittedName>
        <fullName evidence="1">Uncharacterized protein</fullName>
    </submittedName>
</protein>